<protein>
    <submittedName>
        <fullName evidence="1">Uncharacterized protein</fullName>
    </submittedName>
</protein>
<gene>
    <name evidence="1" type="ORF">ADUPG1_003485</name>
</gene>
<proteinExistence type="predicted"/>
<dbReference type="EMBL" id="BQXS01004788">
    <property type="protein sequence ID" value="GKT37547.1"/>
    <property type="molecule type" value="Genomic_DNA"/>
</dbReference>
<comment type="caution">
    <text evidence="1">The sequence shown here is derived from an EMBL/GenBank/DDBJ whole genome shotgun (WGS) entry which is preliminary data.</text>
</comment>
<accession>A0ABQ5KYN6</accession>
<name>A0ABQ5KYN6_9EUKA</name>
<keyword evidence="2" id="KW-1185">Reference proteome</keyword>
<reference evidence="1" key="1">
    <citation type="submission" date="2022-03" db="EMBL/GenBank/DDBJ databases">
        <title>Draft genome sequence of Aduncisulcus paluster, a free-living microaerophilic Fornicata.</title>
        <authorList>
            <person name="Yuyama I."/>
            <person name="Kume K."/>
            <person name="Tamura T."/>
            <person name="Inagaki Y."/>
            <person name="Hashimoto T."/>
        </authorList>
    </citation>
    <scope>NUCLEOTIDE SEQUENCE</scope>
    <source>
        <strain evidence="1">NY0171</strain>
    </source>
</reference>
<organism evidence="1 2">
    <name type="scientific">Aduncisulcus paluster</name>
    <dbReference type="NCBI Taxonomy" id="2918883"/>
    <lineage>
        <taxon>Eukaryota</taxon>
        <taxon>Metamonada</taxon>
        <taxon>Carpediemonas-like organisms</taxon>
        <taxon>Aduncisulcus</taxon>
    </lineage>
</organism>
<evidence type="ECO:0000313" key="2">
    <source>
        <dbReference type="Proteomes" id="UP001057375"/>
    </source>
</evidence>
<dbReference type="Proteomes" id="UP001057375">
    <property type="component" value="Unassembled WGS sequence"/>
</dbReference>
<sequence length="154" mass="17249">FAMNRDCKVVRVAAAGHSPVGYCRRPVMTGAMIYYVLPLTNVSHNGKGKTVSKSVERLYYELFREELVIYSKRRFMQQLQDQAEISNLKLREKIAATPKLPTPKEPKRGLTPQYHYRLGSHFNALKDLDGFAAAVGKPAAGKQGTTMADYCPLV</sequence>
<evidence type="ECO:0000313" key="1">
    <source>
        <dbReference type="EMBL" id="GKT37547.1"/>
    </source>
</evidence>
<feature type="non-terminal residue" evidence="1">
    <location>
        <position position="1"/>
    </location>
</feature>